<gene>
    <name evidence="2" type="ORF">E2C01_029477</name>
</gene>
<protein>
    <submittedName>
        <fullName evidence="2">Uncharacterized protein</fullName>
    </submittedName>
</protein>
<organism evidence="2 3">
    <name type="scientific">Portunus trituberculatus</name>
    <name type="common">Swimming crab</name>
    <name type="synonym">Neptunus trituberculatus</name>
    <dbReference type="NCBI Taxonomy" id="210409"/>
    <lineage>
        <taxon>Eukaryota</taxon>
        <taxon>Metazoa</taxon>
        <taxon>Ecdysozoa</taxon>
        <taxon>Arthropoda</taxon>
        <taxon>Crustacea</taxon>
        <taxon>Multicrustacea</taxon>
        <taxon>Malacostraca</taxon>
        <taxon>Eumalacostraca</taxon>
        <taxon>Eucarida</taxon>
        <taxon>Decapoda</taxon>
        <taxon>Pleocyemata</taxon>
        <taxon>Brachyura</taxon>
        <taxon>Eubrachyura</taxon>
        <taxon>Portunoidea</taxon>
        <taxon>Portunidae</taxon>
        <taxon>Portuninae</taxon>
        <taxon>Portunus</taxon>
    </lineage>
</organism>
<name>A0A5B7ET10_PORTR</name>
<evidence type="ECO:0000256" key="1">
    <source>
        <dbReference type="SAM" id="MobiDB-lite"/>
    </source>
</evidence>
<dbReference type="Proteomes" id="UP000324222">
    <property type="component" value="Unassembled WGS sequence"/>
</dbReference>
<evidence type="ECO:0000313" key="3">
    <source>
        <dbReference type="Proteomes" id="UP000324222"/>
    </source>
</evidence>
<reference evidence="2 3" key="1">
    <citation type="submission" date="2019-05" db="EMBL/GenBank/DDBJ databases">
        <title>Another draft genome of Portunus trituberculatus and its Hox gene families provides insights of decapod evolution.</title>
        <authorList>
            <person name="Jeong J.-H."/>
            <person name="Song I."/>
            <person name="Kim S."/>
            <person name="Choi T."/>
            <person name="Kim D."/>
            <person name="Ryu S."/>
            <person name="Kim W."/>
        </authorList>
    </citation>
    <scope>NUCLEOTIDE SEQUENCE [LARGE SCALE GENOMIC DNA]</scope>
    <source>
        <tissue evidence="2">Muscle</tissue>
    </source>
</reference>
<comment type="caution">
    <text evidence="2">The sequence shown here is derived from an EMBL/GenBank/DDBJ whole genome shotgun (WGS) entry which is preliminary data.</text>
</comment>
<proteinExistence type="predicted"/>
<evidence type="ECO:0000313" key="2">
    <source>
        <dbReference type="EMBL" id="MPC36033.1"/>
    </source>
</evidence>
<accession>A0A5B7ET10</accession>
<feature type="region of interest" description="Disordered" evidence="1">
    <location>
        <begin position="26"/>
        <end position="50"/>
    </location>
</feature>
<keyword evidence="3" id="KW-1185">Reference proteome</keyword>
<dbReference type="EMBL" id="VSRR010003412">
    <property type="protein sequence ID" value="MPC36033.1"/>
    <property type="molecule type" value="Genomic_DNA"/>
</dbReference>
<sequence length="89" mass="9167">MYLTSPDLQGAAQSGVAASQDSVRAAGGCRVNPGAATSPASPRGPRSEHLIKFGGRGGDCGFSSSLQLILNANNLGTQQLQYQLNAHLR</sequence>
<dbReference type="AlphaFoldDB" id="A0A5B7ET10"/>